<evidence type="ECO:0000256" key="1">
    <source>
        <dbReference type="ARBA" id="ARBA00022505"/>
    </source>
</evidence>
<keyword evidence="5" id="KW-1185">Reference proteome</keyword>
<dbReference type="GO" id="GO:0005506">
    <property type="term" value="F:iron ion binding"/>
    <property type="evidence" value="ECO:0007669"/>
    <property type="project" value="InterPro"/>
</dbReference>
<dbReference type="PANTHER" id="PTHR11908">
    <property type="entry name" value="XANTHINE DEHYDROGENASE"/>
    <property type="match status" value="1"/>
</dbReference>
<dbReference type="Proteomes" id="UP000295244">
    <property type="component" value="Unassembled WGS sequence"/>
</dbReference>
<dbReference type="SUPFAM" id="SSF56003">
    <property type="entry name" value="Molybdenum cofactor-binding domain"/>
    <property type="match status" value="1"/>
</dbReference>
<keyword evidence="2" id="KW-0560">Oxidoreductase</keyword>
<feature type="domain" description="Aldehyde oxidase/xanthine dehydrogenase a/b hammerhead" evidence="3">
    <location>
        <begin position="23"/>
        <end position="139"/>
    </location>
</feature>
<dbReference type="InterPro" id="IPR036856">
    <property type="entry name" value="Ald_Oxase/Xan_DH_a/b_sf"/>
</dbReference>
<comment type="caution">
    <text evidence="4">The sequence shown here is derived from an EMBL/GenBank/DDBJ whole genome shotgun (WGS) entry which is preliminary data.</text>
</comment>
<dbReference type="OrthoDB" id="9758509at2"/>
<evidence type="ECO:0000256" key="2">
    <source>
        <dbReference type="ARBA" id="ARBA00023002"/>
    </source>
</evidence>
<accession>A0A4R1B9W8</accession>
<dbReference type="AlphaFoldDB" id="A0A4R1B9W8"/>
<gene>
    <name evidence="4" type="ORF">E0L93_14980</name>
</gene>
<dbReference type="InterPro" id="IPR016208">
    <property type="entry name" value="Ald_Oxase/xanthine_DH-like"/>
</dbReference>
<evidence type="ECO:0000313" key="4">
    <source>
        <dbReference type="EMBL" id="TCJ13713.1"/>
    </source>
</evidence>
<dbReference type="Gene3D" id="3.90.1170.50">
    <property type="entry name" value="Aldehyde oxidase/xanthine dehydrogenase, a/b hammerhead"/>
    <property type="match status" value="1"/>
</dbReference>
<dbReference type="EMBL" id="SKBU01000038">
    <property type="protein sequence ID" value="TCJ13713.1"/>
    <property type="molecule type" value="Genomic_DNA"/>
</dbReference>
<evidence type="ECO:0000259" key="3">
    <source>
        <dbReference type="SMART" id="SM01008"/>
    </source>
</evidence>
<evidence type="ECO:0000313" key="5">
    <source>
        <dbReference type="Proteomes" id="UP000295244"/>
    </source>
</evidence>
<protein>
    <submittedName>
        <fullName evidence="4">Xanthine dehydrogenase family protein molybdopterin-binding subunit</fullName>
    </submittedName>
</protein>
<dbReference type="GO" id="GO:0016491">
    <property type="term" value="F:oxidoreductase activity"/>
    <property type="evidence" value="ECO:0007669"/>
    <property type="project" value="UniProtKB-KW"/>
</dbReference>
<organism evidence="4 5">
    <name type="scientific">Rubrobacter taiwanensis</name>
    <dbReference type="NCBI Taxonomy" id="185139"/>
    <lineage>
        <taxon>Bacteria</taxon>
        <taxon>Bacillati</taxon>
        <taxon>Actinomycetota</taxon>
        <taxon>Rubrobacteria</taxon>
        <taxon>Rubrobacterales</taxon>
        <taxon>Rubrobacteraceae</taxon>
        <taxon>Rubrobacter</taxon>
    </lineage>
</organism>
<dbReference type="Gene3D" id="3.30.365.10">
    <property type="entry name" value="Aldehyde oxidase/xanthine dehydrogenase, molybdopterin binding domain"/>
    <property type="match status" value="1"/>
</dbReference>
<dbReference type="InterPro" id="IPR000674">
    <property type="entry name" value="Ald_Oxase/Xan_DH_a/b"/>
</dbReference>
<sequence length="201" mass="22319">MTQAPERYVGGGVPRKEDPALVTGRATWTDNIRLPGTVHMAVLRSPFAHARITNLDVSPAREMPGVVAAFTGRDLADEWAAPLPCGWQVTEDLRIPDHWPLARDKVRYVGDAVAVVLATDRYRARDALEAIQVDYEPLDAVVDVEAALKEGSPLVHEELGTNECYTWPLEVGDVEEAFERADVVVKERYIQQRLIPNAIEP</sequence>
<dbReference type="PANTHER" id="PTHR11908:SF132">
    <property type="entry name" value="ALDEHYDE OXIDASE 1-RELATED"/>
    <property type="match status" value="1"/>
</dbReference>
<dbReference type="Pfam" id="PF01315">
    <property type="entry name" value="Ald_Xan_dh_C"/>
    <property type="match status" value="1"/>
</dbReference>
<reference evidence="4 5" key="1">
    <citation type="submission" date="2019-03" db="EMBL/GenBank/DDBJ databases">
        <title>Whole genome sequence of a novel Rubrobacter taiwanensis strain, isolated from Yellowstone National Park.</title>
        <authorList>
            <person name="Freed S."/>
            <person name="Ramaley R.F."/>
            <person name="Kyndt J.A."/>
        </authorList>
    </citation>
    <scope>NUCLEOTIDE SEQUENCE [LARGE SCALE GENOMIC DNA]</scope>
    <source>
        <strain evidence="4 5">Yellowstone</strain>
    </source>
</reference>
<keyword evidence="1" id="KW-0500">Molybdenum</keyword>
<dbReference type="InterPro" id="IPR037165">
    <property type="entry name" value="AldOxase/xan_DH_Mopterin-bd_sf"/>
</dbReference>
<feature type="non-terminal residue" evidence="4">
    <location>
        <position position="201"/>
    </location>
</feature>
<dbReference type="SMART" id="SM01008">
    <property type="entry name" value="Ald_Xan_dh_C"/>
    <property type="match status" value="1"/>
</dbReference>
<name>A0A4R1B9W8_9ACTN</name>
<proteinExistence type="predicted"/>
<dbReference type="SUPFAM" id="SSF54665">
    <property type="entry name" value="CO dehydrogenase molybdoprotein N-domain-like"/>
    <property type="match status" value="1"/>
</dbReference>